<proteinExistence type="predicted"/>
<feature type="region of interest" description="Disordered" evidence="1">
    <location>
        <begin position="170"/>
        <end position="246"/>
    </location>
</feature>
<organism evidence="2 3">
    <name type="scientific">Lupinus angustifolius</name>
    <name type="common">Narrow-leaved blue lupine</name>
    <dbReference type="NCBI Taxonomy" id="3871"/>
    <lineage>
        <taxon>Eukaryota</taxon>
        <taxon>Viridiplantae</taxon>
        <taxon>Streptophyta</taxon>
        <taxon>Embryophyta</taxon>
        <taxon>Tracheophyta</taxon>
        <taxon>Spermatophyta</taxon>
        <taxon>Magnoliopsida</taxon>
        <taxon>eudicotyledons</taxon>
        <taxon>Gunneridae</taxon>
        <taxon>Pentapetalae</taxon>
        <taxon>rosids</taxon>
        <taxon>fabids</taxon>
        <taxon>Fabales</taxon>
        <taxon>Fabaceae</taxon>
        <taxon>Papilionoideae</taxon>
        <taxon>50 kb inversion clade</taxon>
        <taxon>genistoids sensu lato</taxon>
        <taxon>core genistoids</taxon>
        <taxon>Genisteae</taxon>
        <taxon>Lupinus</taxon>
    </lineage>
</organism>
<name>A0A4P1R9X2_LUPAN</name>
<dbReference type="PANTHER" id="PTHR33737">
    <property type="entry name" value="OS05G0121800 PROTEIN"/>
    <property type="match status" value="1"/>
</dbReference>
<dbReference type="PANTHER" id="PTHR33737:SF19">
    <property type="entry name" value="BNAA10G12980D PROTEIN"/>
    <property type="match status" value="1"/>
</dbReference>
<evidence type="ECO:0000313" key="2">
    <source>
        <dbReference type="EMBL" id="OIW05785.1"/>
    </source>
</evidence>
<feature type="compositionally biased region" description="Basic and acidic residues" evidence="1">
    <location>
        <begin position="494"/>
        <end position="512"/>
    </location>
</feature>
<dbReference type="GO" id="GO:0008017">
    <property type="term" value="F:microtubule binding"/>
    <property type="evidence" value="ECO:0007669"/>
    <property type="project" value="InterPro"/>
</dbReference>
<dbReference type="AlphaFoldDB" id="A0A4P1R9X2"/>
<sequence length="1262" mass="139428">MDSISKLQPLDFTDEDDSLLINKRDEDCSTVFSCSPLISINSKSRTEARSCDVDSQNLSFTPAKDHGDVNKDNVNWSAPKLNVEPQNMKKRKNKGGGYNLRKSLAWDRAFFTEQGVLNPLELSMISGTSTPIKNNTVSNLNIIHEHEEEEREPTSASLAIREIEENLFKQSSYSSSQKNRSTRAVGLSPKPAPPSVAKRKVIAVNDVAGSSSKRNACPRPKYAGVKGLSKNPRTVPSNPKVDPAYKPSVTRATKQAGKYLDNSVPVTHPPSRPHQRGTGANKISEACLPEGISDTSEKRQQTHIQATKPSGLRMPSPSLAFFSQTKVSSSQSQLKQSSKPCKPAEYNIPKLRKLEANSIDDARLPHAPRKRSEIVGVTAKHHNEKLSLSDAKSEPTMQEDKKQMAGIEVRCDSLDCEKTSDLNMVNNKQMSGVKVECDSLCFEKISKKEMAENIFVNDNIKYKEHAKLHISDSVSNMGDVRFRTHEKMLLSKSHTHEQLEKEADHSSEDKSYDVLSNGDQSVFQEPPSMHHHSMPRKSVGTYDISNIMPSAVEQAEDEQSKLLTCDILTCNKSLVLQEKHDPSSKYSRHSGEFMEYNCVKTSLLNSSFSISSETVLGEPLQAIPIKNTECVNDGVDDFQKRGDGIVHLLDGNLAVHCNNTTDSILDAVNQQLPGEQLETPIPSIAGEASSKDENKSHVNSCQLVQVANLSSKGSPEKSIPEISDACENEPILADTEDCQHPVVGESGSIQRRPVDDEYDQIIDIKLFHDKGQAFELDRMSEEFIPVSATACSTKVKNVSPQSRPFYKYNIEKLHSKSELCPTVNAECDSTRNDMSIHNSCTISELQLRKDGSSRDTSMQCDIQHDVPGNLEQQASNLAYNGIIEMLCEDDSLVPNHGHSLDESELSEVSADFILGTKDSIGSGAEYPSGLSQHTLLAQSVREFDHSNIEIKESQMEDAQASTFNKDSVVYFCNDEEYPSVHNDQFPWPGDNNINEEPHLSELHLDGYLLSTNTACSEEIKKENLFEGELEGGNIYSGEHDASNHIIQAMHENKDASLDVDERVEQLDMGDAKNDSTDILPLVELHLNQKVISAEFDSSTKVSEDPITEVGYLKSDEYCSLRENSKSNASDNLIFQARVSLGSEVCSSNSKSFPEEAETNIFAKEESPNTDMQHQTEGGICFAEDSGKTIHLEKSETNNKQEVPTLKPPPNVAPFSDEWLAAIEAAGEEILTMKSGAVQNSPPEKPQHEPNPWSPVGSSSFCI</sequence>
<gene>
    <name evidence="2" type="ORF">TanjilG_23571</name>
</gene>
<dbReference type="InterPro" id="IPR045882">
    <property type="entry name" value="GPT1/2"/>
</dbReference>
<dbReference type="Proteomes" id="UP000188354">
    <property type="component" value="Chromosome LG08"/>
</dbReference>
<evidence type="ECO:0000313" key="3">
    <source>
        <dbReference type="Proteomes" id="UP000188354"/>
    </source>
</evidence>
<reference evidence="2 3" key="1">
    <citation type="journal article" date="2017" name="Plant Biotechnol. J.">
        <title>A comprehensive draft genome sequence for lupin (Lupinus angustifolius), an emerging health food: insights into plant-microbe interactions and legume evolution.</title>
        <authorList>
            <person name="Hane J.K."/>
            <person name="Ming Y."/>
            <person name="Kamphuis L.G."/>
            <person name="Nelson M.N."/>
            <person name="Garg G."/>
            <person name="Atkins C.A."/>
            <person name="Bayer P.E."/>
            <person name="Bravo A."/>
            <person name="Bringans S."/>
            <person name="Cannon S."/>
            <person name="Edwards D."/>
            <person name="Foley R."/>
            <person name="Gao L.L."/>
            <person name="Harrison M.J."/>
            <person name="Huang W."/>
            <person name="Hurgobin B."/>
            <person name="Li S."/>
            <person name="Liu C.W."/>
            <person name="McGrath A."/>
            <person name="Morahan G."/>
            <person name="Murray J."/>
            <person name="Weller J."/>
            <person name="Jian J."/>
            <person name="Singh K.B."/>
        </authorList>
    </citation>
    <scope>NUCLEOTIDE SEQUENCE</scope>
    <source>
        <strain evidence="3">cv. Tanjil</strain>
        <tissue evidence="2">Whole plant</tissue>
    </source>
</reference>
<feature type="region of interest" description="Disordered" evidence="1">
    <location>
        <begin position="1232"/>
        <end position="1262"/>
    </location>
</feature>
<accession>A0A4P1R9X2</accession>
<dbReference type="EMBL" id="CM007368">
    <property type="protein sequence ID" value="OIW05785.1"/>
    <property type="molecule type" value="Genomic_DNA"/>
</dbReference>
<dbReference type="STRING" id="3871.A0A4P1R9X2"/>
<evidence type="ECO:0000256" key="1">
    <source>
        <dbReference type="SAM" id="MobiDB-lite"/>
    </source>
</evidence>
<keyword evidence="3" id="KW-1185">Reference proteome</keyword>
<protein>
    <submittedName>
        <fullName evidence="2">Uncharacterized protein</fullName>
    </submittedName>
</protein>
<dbReference type="Gramene" id="OIW05785">
    <property type="protein sequence ID" value="OIW05785"/>
    <property type="gene ID" value="TanjilG_23571"/>
</dbReference>
<feature type="region of interest" description="Disordered" evidence="1">
    <location>
        <begin position="494"/>
        <end position="536"/>
    </location>
</feature>
<feature type="region of interest" description="Disordered" evidence="1">
    <location>
        <begin position="261"/>
        <end position="280"/>
    </location>
</feature>